<organism evidence="7 8">
    <name type="scientific">Tetranychus urticae</name>
    <name type="common">Two-spotted spider mite</name>
    <dbReference type="NCBI Taxonomy" id="32264"/>
    <lineage>
        <taxon>Eukaryota</taxon>
        <taxon>Metazoa</taxon>
        <taxon>Ecdysozoa</taxon>
        <taxon>Arthropoda</taxon>
        <taxon>Chelicerata</taxon>
        <taxon>Arachnida</taxon>
        <taxon>Acari</taxon>
        <taxon>Acariformes</taxon>
        <taxon>Trombidiformes</taxon>
        <taxon>Prostigmata</taxon>
        <taxon>Eleutherengona</taxon>
        <taxon>Raphignathae</taxon>
        <taxon>Tetranychoidea</taxon>
        <taxon>Tetranychidae</taxon>
        <taxon>Tetranychus</taxon>
    </lineage>
</organism>
<evidence type="ECO:0000259" key="6">
    <source>
        <dbReference type="Pfam" id="PF08241"/>
    </source>
</evidence>
<gene>
    <name evidence="7" type="primary">107370880</name>
</gene>
<dbReference type="GO" id="GO:0005739">
    <property type="term" value="C:mitochondrion"/>
    <property type="evidence" value="ECO:0007669"/>
    <property type="project" value="TreeGrafter"/>
</dbReference>
<dbReference type="EnsemblMetazoa" id="tetur02g04260.1">
    <property type="protein sequence ID" value="tetur02g04260.1"/>
    <property type="gene ID" value="tetur02g04260"/>
</dbReference>
<dbReference type="SUPFAM" id="SSF53335">
    <property type="entry name" value="S-adenosyl-L-methionine-dependent methyltransferases"/>
    <property type="match status" value="1"/>
</dbReference>
<dbReference type="AlphaFoldDB" id="T1JVE0"/>
<dbReference type="InterPro" id="IPR050602">
    <property type="entry name" value="Malonyl-ACP_OMT"/>
</dbReference>
<dbReference type="HOGENOM" id="CLU_046586_0_2_1"/>
<dbReference type="EMBL" id="CAEY01000792">
    <property type="status" value="NOT_ANNOTATED_CDS"/>
    <property type="molecule type" value="Genomic_DNA"/>
</dbReference>
<dbReference type="InterPro" id="IPR029063">
    <property type="entry name" value="SAM-dependent_MTases_sf"/>
</dbReference>
<dbReference type="PANTHER" id="PTHR13090:SF1">
    <property type="entry name" value="ARGININE-HYDROXYLASE NDUFAF5, MITOCHONDRIAL"/>
    <property type="match status" value="1"/>
</dbReference>
<feature type="domain" description="Methyltransferase type 11" evidence="6">
    <location>
        <begin position="78"/>
        <end position="169"/>
    </location>
</feature>
<sequence length="323" mass="36958">MQKLSPRISSVFNCMLFPKCQKSTKSSDIFDRNAKRRQRESSAQKDDFAVYQYVKEEFGYRMADRVWDIKRLFTHAIELSSGSGFVTQNLTREIVENVVLCDTSHTNLDRIKCPEEIYCSKILIDDEHLPFRNECSDLVLSNLSLHWVNKLPELFSEVIRCLRNDGVFLGAIFGGQTLYELRCSLQIAESERLGGFSPHISPFVEPTDIGSLLNRAGFNLITIDVEEMTINYPSIFELMFDLQGMAESSVAWNRRLHLNRDCLIAAASIYRELYADKSGNIPATFQVINFIGWKPDLSQPKPAKRGSANFSFKDIENLNLKEQ</sequence>
<dbReference type="STRING" id="32264.T1JVE0"/>
<evidence type="ECO:0000256" key="1">
    <source>
        <dbReference type="ARBA" id="ARBA00022603"/>
    </source>
</evidence>
<dbReference type="InterPro" id="IPR013216">
    <property type="entry name" value="Methyltransf_11"/>
</dbReference>
<reference evidence="7" key="2">
    <citation type="submission" date="2015-06" db="UniProtKB">
        <authorList>
            <consortium name="EnsemblMetazoa"/>
        </authorList>
    </citation>
    <scope>IDENTIFICATION</scope>
</reference>
<evidence type="ECO:0000313" key="8">
    <source>
        <dbReference type="Proteomes" id="UP000015104"/>
    </source>
</evidence>
<dbReference type="Proteomes" id="UP000015104">
    <property type="component" value="Unassembled WGS sequence"/>
</dbReference>
<dbReference type="OMA" id="YEVVYGH"/>
<evidence type="ECO:0000256" key="5">
    <source>
        <dbReference type="ARBA" id="ARBA00042549"/>
    </source>
</evidence>
<protein>
    <recommendedName>
        <fullName evidence="3">Arginine-hydroxylase NDUFAF5, mitochondrial</fullName>
    </recommendedName>
    <alternativeName>
        <fullName evidence="4">NADH dehydrogenase [ubiquinone] 1 alpha subcomplex assembly factor 5</fullName>
    </alternativeName>
    <alternativeName>
        <fullName evidence="5">Putative methyltransferase NDUFAF5</fullName>
    </alternativeName>
</protein>
<dbReference type="eggNOG" id="KOG2940">
    <property type="taxonomic scope" value="Eukaryota"/>
</dbReference>
<dbReference type="GO" id="GO:0032981">
    <property type="term" value="P:mitochondrial respiratory chain complex I assembly"/>
    <property type="evidence" value="ECO:0007669"/>
    <property type="project" value="TreeGrafter"/>
</dbReference>
<reference evidence="8" key="1">
    <citation type="submission" date="2011-08" db="EMBL/GenBank/DDBJ databases">
        <authorList>
            <person name="Rombauts S."/>
        </authorList>
    </citation>
    <scope>NUCLEOTIDE SEQUENCE</scope>
    <source>
        <strain evidence="8">London</strain>
    </source>
</reference>
<evidence type="ECO:0000256" key="4">
    <source>
        <dbReference type="ARBA" id="ARBA00041833"/>
    </source>
</evidence>
<dbReference type="Pfam" id="PF08241">
    <property type="entry name" value="Methyltransf_11"/>
    <property type="match status" value="1"/>
</dbReference>
<dbReference type="Gene3D" id="3.40.50.150">
    <property type="entry name" value="Vaccinia Virus protein VP39"/>
    <property type="match status" value="1"/>
</dbReference>
<name>T1JVE0_TETUR</name>
<keyword evidence="2" id="KW-0808">Transferase</keyword>
<dbReference type="KEGG" id="tut:107370880"/>
<dbReference type="PANTHER" id="PTHR13090">
    <property type="entry name" value="ARGININE-HYDROXYLASE NDUFAF5, MITOCHONDRIAL"/>
    <property type="match status" value="1"/>
</dbReference>
<evidence type="ECO:0000256" key="2">
    <source>
        <dbReference type="ARBA" id="ARBA00022679"/>
    </source>
</evidence>
<evidence type="ECO:0000256" key="3">
    <source>
        <dbReference type="ARBA" id="ARBA00040937"/>
    </source>
</evidence>
<dbReference type="GO" id="GO:0032259">
    <property type="term" value="P:methylation"/>
    <property type="evidence" value="ECO:0007669"/>
    <property type="project" value="UniProtKB-KW"/>
</dbReference>
<dbReference type="CDD" id="cd02440">
    <property type="entry name" value="AdoMet_MTases"/>
    <property type="match status" value="1"/>
</dbReference>
<accession>T1JVE0</accession>
<evidence type="ECO:0000313" key="7">
    <source>
        <dbReference type="EnsemblMetazoa" id="tetur02g04260.1"/>
    </source>
</evidence>
<dbReference type="OrthoDB" id="16816at2759"/>
<keyword evidence="1" id="KW-0489">Methyltransferase</keyword>
<proteinExistence type="predicted"/>
<keyword evidence="8" id="KW-1185">Reference proteome</keyword>
<dbReference type="GO" id="GO:0008757">
    <property type="term" value="F:S-adenosylmethionine-dependent methyltransferase activity"/>
    <property type="evidence" value="ECO:0007669"/>
    <property type="project" value="InterPro"/>
</dbReference>